<proteinExistence type="predicted"/>
<keyword evidence="2" id="KW-1185">Reference proteome</keyword>
<evidence type="ECO:0000313" key="1">
    <source>
        <dbReference type="EMBL" id="KAI9905944.1"/>
    </source>
</evidence>
<evidence type="ECO:0000313" key="2">
    <source>
        <dbReference type="Proteomes" id="UP001163321"/>
    </source>
</evidence>
<sequence>MSIFLLLFQTFLQIPHFLPVVSAFSSSKTEGILRVEDSAKFRDPAGLPLVRRSVGSNKSIAGC</sequence>
<accession>A0ACC0VJ53</accession>
<dbReference type="Proteomes" id="UP001163321">
    <property type="component" value="Chromosome 9"/>
</dbReference>
<gene>
    <name evidence="1" type="ORF">PsorP6_013634</name>
</gene>
<reference evidence="1 2" key="1">
    <citation type="journal article" date="2022" name="bioRxiv">
        <title>The genome of the oomycete Peronosclerospora sorghi, a cosmopolitan pathogen of maize and sorghum, is inflated with dispersed pseudogenes.</title>
        <authorList>
            <person name="Fletcher K."/>
            <person name="Martin F."/>
            <person name="Isakeit T."/>
            <person name="Cavanaugh K."/>
            <person name="Magill C."/>
            <person name="Michelmore R."/>
        </authorList>
    </citation>
    <scope>NUCLEOTIDE SEQUENCE [LARGE SCALE GENOMIC DNA]</scope>
    <source>
        <strain evidence="1">P6</strain>
    </source>
</reference>
<organism evidence="1 2">
    <name type="scientific">Peronosclerospora sorghi</name>
    <dbReference type="NCBI Taxonomy" id="230839"/>
    <lineage>
        <taxon>Eukaryota</taxon>
        <taxon>Sar</taxon>
        <taxon>Stramenopiles</taxon>
        <taxon>Oomycota</taxon>
        <taxon>Peronosporomycetes</taxon>
        <taxon>Peronosporales</taxon>
        <taxon>Peronosporaceae</taxon>
        <taxon>Peronosclerospora</taxon>
    </lineage>
</organism>
<dbReference type="EMBL" id="CM047588">
    <property type="protein sequence ID" value="KAI9905944.1"/>
    <property type="molecule type" value="Genomic_DNA"/>
</dbReference>
<protein>
    <submittedName>
        <fullName evidence="1">Uncharacterized protein</fullName>
    </submittedName>
</protein>
<comment type="caution">
    <text evidence="1">The sequence shown here is derived from an EMBL/GenBank/DDBJ whole genome shotgun (WGS) entry which is preliminary data.</text>
</comment>
<name>A0ACC0VJ53_9STRA</name>